<evidence type="ECO:0000313" key="3">
    <source>
        <dbReference type="Proteomes" id="UP001139354"/>
    </source>
</evidence>
<feature type="transmembrane region" description="Helical" evidence="1">
    <location>
        <begin position="36"/>
        <end position="65"/>
    </location>
</feature>
<keyword evidence="3" id="KW-1185">Reference proteome</keyword>
<evidence type="ECO:0000256" key="1">
    <source>
        <dbReference type="SAM" id="Phobius"/>
    </source>
</evidence>
<sequence>MAELLHTGALAATALSTCCAAAAGPRARVRELALALIMLAAMADVVGGWGLLAPVWWAALLVVVAMGSAVSRARRAVSSADRSARAMDALGAILMAALLLLMSGGTVSTGAHAGHGVSSSALVWTVVAASVLFAAASVHMGVKTRMPQPPSPARARVLRRIAPLAMGASVLLMAAVVVV</sequence>
<dbReference type="RefSeq" id="WP_229384469.1">
    <property type="nucleotide sequence ID" value="NZ_JAGTTN010000003.1"/>
</dbReference>
<reference evidence="2" key="1">
    <citation type="submission" date="2021-04" db="EMBL/GenBank/DDBJ databases">
        <title>Microbacterium tenobrionis sp. nov. and Microbacterium allomyrinae sp. nov., isolated from larvae of Tenobrio molitor and Allomyrina dichotoma, respectively.</title>
        <authorList>
            <person name="Lee S.D."/>
        </authorList>
    </citation>
    <scope>NUCLEOTIDE SEQUENCE</scope>
    <source>
        <strain evidence="2">BWT-G7</strain>
    </source>
</reference>
<proteinExistence type="predicted"/>
<dbReference type="AlphaFoldDB" id="A0A9X1LVJ8"/>
<protein>
    <recommendedName>
        <fullName evidence="4">DUF5134 domain-containing protein</fullName>
    </recommendedName>
</protein>
<comment type="caution">
    <text evidence="2">The sequence shown here is derived from an EMBL/GenBank/DDBJ whole genome shotgun (WGS) entry which is preliminary data.</text>
</comment>
<name>A0A9X1LVJ8_9MICO</name>
<organism evidence="2 3">
    <name type="scientific">Microbacterium allomyrinae</name>
    <dbReference type="NCBI Taxonomy" id="2830666"/>
    <lineage>
        <taxon>Bacteria</taxon>
        <taxon>Bacillati</taxon>
        <taxon>Actinomycetota</taxon>
        <taxon>Actinomycetes</taxon>
        <taxon>Micrococcales</taxon>
        <taxon>Microbacteriaceae</taxon>
        <taxon>Microbacterium</taxon>
    </lineage>
</organism>
<keyword evidence="1" id="KW-0812">Transmembrane</keyword>
<feature type="transmembrane region" description="Helical" evidence="1">
    <location>
        <begin position="121"/>
        <end position="140"/>
    </location>
</feature>
<gene>
    <name evidence="2" type="ORF">KEC57_09940</name>
</gene>
<feature type="transmembrane region" description="Helical" evidence="1">
    <location>
        <begin position="86"/>
        <end position="109"/>
    </location>
</feature>
<accession>A0A9X1LVJ8</accession>
<evidence type="ECO:0008006" key="4">
    <source>
        <dbReference type="Google" id="ProtNLM"/>
    </source>
</evidence>
<keyword evidence="1" id="KW-0472">Membrane</keyword>
<dbReference type="EMBL" id="JAGTTN010000003">
    <property type="protein sequence ID" value="MCC2032496.1"/>
    <property type="molecule type" value="Genomic_DNA"/>
</dbReference>
<evidence type="ECO:0000313" key="2">
    <source>
        <dbReference type="EMBL" id="MCC2032496.1"/>
    </source>
</evidence>
<dbReference type="Proteomes" id="UP001139354">
    <property type="component" value="Unassembled WGS sequence"/>
</dbReference>
<feature type="transmembrane region" description="Helical" evidence="1">
    <location>
        <begin position="161"/>
        <end position="178"/>
    </location>
</feature>
<keyword evidence="1" id="KW-1133">Transmembrane helix</keyword>